<dbReference type="STRING" id="151549.A0A4C1W0I1"/>
<name>A0A4C1W0I1_EUMVA</name>
<keyword evidence="3" id="KW-1185">Reference proteome</keyword>
<proteinExistence type="predicted"/>
<protein>
    <submittedName>
        <fullName evidence="2">Uncharacterized protein</fullName>
    </submittedName>
</protein>
<evidence type="ECO:0000313" key="3">
    <source>
        <dbReference type="Proteomes" id="UP000299102"/>
    </source>
</evidence>
<dbReference type="Proteomes" id="UP000299102">
    <property type="component" value="Unassembled WGS sequence"/>
</dbReference>
<accession>A0A4C1W0I1</accession>
<evidence type="ECO:0000256" key="1">
    <source>
        <dbReference type="SAM" id="MobiDB-lite"/>
    </source>
</evidence>
<feature type="region of interest" description="Disordered" evidence="1">
    <location>
        <begin position="1"/>
        <end position="39"/>
    </location>
</feature>
<comment type="caution">
    <text evidence="2">The sequence shown here is derived from an EMBL/GenBank/DDBJ whole genome shotgun (WGS) entry which is preliminary data.</text>
</comment>
<evidence type="ECO:0000313" key="2">
    <source>
        <dbReference type="EMBL" id="GBP45036.1"/>
    </source>
</evidence>
<sequence>MGLIFAGGTKQDTRMPPYVNLPRSSKSRNPLLGSPTNRSECDELDCGYELKKHGGYACARLLMKRPILALVPAFDSASRTAFNFNIGHVSDLFDARTNSSIKIKYRRPIVPLYCSALSLARSAQAQRDNESCFFVRAAGVHRFIRCYQVKNHWKLGLELVPRRGAEAVDPEDMSLVELYRVHVESAERAAASSRSRSWVAARAEAVDPVDMSLILGRGAGAGCGPSRYEFGGIVLRNVDIAERAAASSRSRSWVARGAEAVDPVDMSLSSRSRSWVAARRGAEAVDPVDMSLSSRSRSWVAARRGAEAVDPVDMSLSSRSRSWVAARRGAEAVDPVDMSLSSRSRSWVAARRGAEAVDPVDMSLVGLY</sequence>
<dbReference type="EMBL" id="BGZK01000463">
    <property type="protein sequence ID" value="GBP45036.1"/>
    <property type="molecule type" value="Genomic_DNA"/>
</dbReference>
<dbReference type="AlphaFoldDB" id="A0A4C1W0I1"/>
<organism evidence="2 3">
    <name type="scientific">Eumeta variegata</name>
    <name type="common">Bagworm moth</name>
    <name type="synonym">Eumeta japonica</name>
    <dbReference type="NCBI Taxonomy" id="151549"/>
    <lineage>
        <taxon>Eukaryota</taxon>
        <taxon>Metazoa</taxon>
        <taxon>Ecdysozoa</taxon>
        <taxon>Arthropoda</taxon>
        <taxon>Hexapoda</taxon>
        <taxon>Insecta</taxon>
        <taxon>Pterygota</taxon>
        <taxon>Neoptera</taxon>
        <taxon>Endopterygota</taxon>
        <taxon>Lepidoptera</taxon>
        <taxon>Glossata</taxon>
        <taxon>Ditrysia</taxon>
        <taxon>Tineoidea</taxon>
        <taxon>Psychidae</taxon>
        <taxon>Oiketicinae</taxon>
        <taxon>Eumeta</taxon>
    </lineage>
</organism>
<feature type="compositionally biased region" description="Polar residues" evidence="1">
    <location>
        <begin position="22"/>
        <end position="38"/>
    </location>
</feature>
<gene>
    <name evidence="2" type="ORF">EVAR_23510_1</name>
</gene>
<dbReference type="OrthoDB" id="18896at2759"/>
<reference evidence="2 3" key="1">
    <citation type="journal article" date="2019" name="Commun. Biol.">
        <title>The bagworm genome reveals a unique fibroin gene that provides high tensile strength.</title>
        <authorList>
            <person name="Kono N."/>
            <person name="Nakamura H."/>
            <person name="Ohtoshi R."/>
            <person name="Tomita M."/>
            <person name="Numata K."/>
            <person name="Arakawa K."/>
        </authorList>
    </citation>
    <scope>NUCLEOTIDE SEQUENCE [LARGE SCALE GENOMIC DNA]</scope>
</reference>